<evidence type="ECO:0000313" key="2">
    <source>
        <dbReference type="Proteomes" id="UP001333710"/>
    </source>
</evidence>
<reference evidence="1" key="1">
    <citation type="submission" date="2023-01" db="EMBL/GenBank/DDBJ databases">
        <title>Complete genome sequence of Planctobacterium marinum strain Dej080120_11.</title>
        <authorList>
            <person name="Ueki S."/>
            <person name="Maruyama F."/>
        </authorList>
    </citation>
    <scope>NUCLEOTIDE SEQUENCE</scope>
    <source>
        <strain evidence="1">Dej080120_11</strain>
    </source>
</reference>
<keyword evidence="2" id="KW-1185">Reference proteome</keyword>
<organism evidence="1 2">
    <name type="scientific">Planctobacterium marinum</name>
    <dbReference type="NCBI Taxonomy" id="1631968"/>
    <lineage>
        <taxon>Bacteria</taxon>
        <taxon>Pseudomonadati</taxon>
        <taxon>Pseudomonadota</taxon>
        <taxon>Gammaproteobacteria</taxon>
        <taxon>Alteromonadales</taxon>
        <taxon>Alteromonadaceae</taxon>
        <taxon>Planctobacterium</taxon>
    </lineage>
</organism>
<gene>
    <name evidence="1" type="ORF">MACH26_30320</name>
</gene>
<sequence length="132" mass="14469">MAGLRSSGSIANNYLPFNLVVIFTEEILKNSVLLICIASVIAGCKSTSSGKLTQQKEAARKFQQQMLLPELQKKDLQRYVSLFGLSSCSELLLEAAKINVTPTSIEGKKVTIVAHTGEKMTFKYPKSCPKQT</sequence>
<dbReference type="KEGG" id="pmaw:MACH26_30320"/>
<dbReference type="RefSeq" id="WP_338293541.1">
    <property type="nucleotide sequence ID" value="NZ_AP027272.1"/>
</dbReference>
<protein>
    <submittedName>
        <fullName evidence="1">Uncharacterized protein</fullName>
    </submittedName>
</protein>
<evidence type="ECO:0000313" key="1">
    <source>
        <dbReference type="EMBL" id="BDX07511.1"/>
    </source>
</evidence>
<name>A0AA48HMH3_9ALTE</name>
<dbReference type="Proteomes" id="UP001333710">
    <property type="component" value="Chromosome"/>
</dbReference>
<dbReference type="EMBL" id="AP027272">
    <property type="protein sequence ID" value="BDX07511.1"/>
    <property type="molecule type" value="Genomic_DNA"/>
</dbReference>
<proteinExistence type="predicted"/>
<accession>A0AA48HMH3</accession>
<dbReference type="AlphaFoldDB" id="A0AA48HMH3"/>